<proteinExistence type="predicted"/>
<protein>
    <recommendedName>
        <fullName evidence="2">OCT domain-containing protein</fullName>
    </recommendedName>
</protein>
<dbReference type="NCBIfam" id="TIGR03595">
    <property type="entry name" value="Obg_CgtA_exten"/>
    <property type="match status" value="1"/>
</dbReference>
<feature type="non-terminal residue" evidence="3">
    <location>
        <position position="1"/>
    </location>
</feature>
<dbReference type="SUPFAM" id="SSF102741">
    <property type="entry name" value="Obg GTP-binding protein C-terminal domain"/>
    <property type="match status" value="1"/>
</dbReference>
<organism evidence="3">
    <name type="scientific">marine sediment metagenome</name>
    <dbReference type="NCBI Taxonomy" id="412755"/>
    <lineage>
        <taxon>unclassified sequences</taxon>
        <taxon>metagenomes</taxon>
        <taxon>ecological metagenomes</taxon>
    </lineage>
</organism>
<keyword evidence="1" id="KW-0342">GTP-binding</keyword>
<dbReference type="EMBL" id="BARU01042676">
    <property type="protein sequence ID" value="GAH87405.1"/>
    <property type="molecule type" value="Genomic_DNA"/>
</dbReference>
<feature type="domain" description="OCT" evidence="2">
    <location>
        <begin position="1"/>
        <end position="41"/>
    </location>
</feature>
<reference evidence="3" key="1">
    <citation type="journal article" date="2014" name="Front. Microbiol.">
        <title>High frequency of phylogenetically diverse reductive dehalogenase-homologous genes in deep subseafloor sedimentary metagenomes.</title>
        <authorList>
            <person name="Kawai M."/>
            <person name="Futagami T."/>
            <person name="Toyoda A."/>
            <person name="Takaki Y."/>
            <person name="Nishi S."/>
            <person name="Hori S."/>
            <person name="Arai W."/>
            <person name="Tsubouchi T."/>
            <person name="Morono Y."/>
            <person name="Uchiyama I."/>
            <person name="Ito T."/>
            <person name="Fujiyama A."/>
            <person name="Inagaki F."/>
            <person name="Takami H."/>
        </authorList>
    </citation>
    <scope>NUCLEOTIDE SEQUENCE</scope>
    <source>
        <strain evidence="3">Expedition CK06-06</strain>
    </source>
</reference>
<comment type="caution">
    <text evidence="3">The sequence shown here is derived from an EMBL/GenBank/DDBJ whole genome shotgun (WGS) entry which is preliminary data.</text>
</comment>
<dbReference type="Gene3D" id="3.30.300.350">
    <property type="entry name" value="GTP-binding protein OBG, C-terminal domain"/>
    <property type="match status" value="1"/>
</dbReference>
<dbReference type="AlphaFoldDB" id="X1K147"/>
<accession>X1K147</accession>
<evidence type="ECO:0000259" key="2">
    <source>
        <dbReference type="PROSITE" id="PS51881"/>
    </source>
</evidence>
<gene>
    <name evidence="3" type="ORF">S03H2_65529</name>
</gene>
<name>X1K147_9ZZZZ</name>
<evidence type="ECO:0000256" key="1">
    <source>
        <dbReference type="ARBA" id="ARBA00023134"/>
    </source>
</evidence>
<dbReference type="Pfam" id="PF09269">
    <property type="entry name" value="DUF1967"/>
    <property type="match status" value="1"/>
</dbReference>
<evidence type="ECO:0000313" key="3">
    <source>
        <dbReference type="EMBL" id="GAH87405.1"/>
    </source>
</evidence>
<dbReference type="InterPro" id="IPR015349">
    <property type="entry name" value="OCT_dom"/>
</dbReference>
<sequence length="41" mass="4849">WAEVRWQLKRQLARLGVSKALERAGIKPGDRVRCGNLEWDW</sequence>
<dbReference type="GO" id="GO:0005525">
    <property type="term" value="F:GTP binding"/>
    <property type="evidence" value="ECO:0007669"/>
    <property type="project" value="UniProtKB-KW"/>
</dbReference>
<keyword evidence="1" id="KW-0547">Nucleotide-binding</keyword>
<dbReference type="PROSITE" id="PS51881">
    <property type="entry name" value="OCT"/>
    <property type="match status" value="1"/>
</dbReference>
<dbReference type="InterPro" id="IPR036346">
    <property type="entry name" value="GTP-bd_prot_GTP1/OBG_C_sf"/>
</dbReference>